<organism evidence="2 3">
    <name type="scientific">Rhodococcus ruber</name>
    <dbReference type="NCBI Taxonomy" id="1830"/>
    <lineage>
        <taxon>Bacteria</taxon>
        <taxon>Bacillati</taxon>
        <taxon>Actinomycetota</taxon>
        <taxon>Actinomycetes</taxon>
        <taxon>Mycobacteriales</taxon>
        <taxon>Nocardiaceae</taxon>
        <taxon>Rhodococcus</taxon>
    </lineage>
</organism>
<protein>
    <submittedName>
        <fullName evidence="2">Poly(3-hydroxyalkanoate) synthetase</fullName>
    </submittedName>
</protein>
<sequence>MNQPSIGTIDRIQREIERNAVRARNGIKYLMGDDWTTPHSTPKDVVWQQGDVKLWRYHSEKVSKSPPLLLFIGLVSRSSIFDLHERVSLVRNLRDEGFDVFVLDWGTPGPGDADNTLETYVCRYLPRAVRAVLRASGASDLTVLGYCMGGNLALLAAASQPKLPIRNLITMATAVDFSQLPAQFGALRDPNQDLEAFIDGETGCISPNLIEAAFRVRKPTAAAAQYANLLENLFDDTYVGGHQAIARWTSDHIPLPGGVARQVVESWLRQNSFVNGTLRVAGRPATLESIRCPVLSIVATRDEIVPLAAAQPMGALLGSSDFEMLKLDAGHIGLVIGRGARKVVLPRILAWLIEHSEARES</sequence>
<dbReference type="Gene3D" id="3.40.50.1820">
    <property type="entry name" value="alpha/beta hydrolase"/>
    <property type="match status" value="1"/>
</dbReference>
<feature type="domain" description="AB hydrolase-1" evidence="1">
    <location>
        <begin position="66"/>
        <end position="334"/>
    </location>
</feature>
<dbReference type="RefSeq" id="WP_010596115.1">
    <property type="nucleotide sequence ID" value="NZ_CP024315.1"/>
</dbReference>
<dbReference type="InterPro" id="IPR051321">
    <property type="entry name" value="PHA/PHB_synthase"/>
</dbReference>
<gene>
    <name evidence="2" type="ORF">RHRU231_230015</name>
</gene>
<dbReference type="InterPro" id="IPR000073">
    <property type="entry name" value="AB_hydrolase_1"/>
</dbReference>
<dbReference type="PANTHER" id="PTHR36837">
    <property type="entry name" value="POLY(3-HYDROXYALKANOATE) POLYMERASE SUBUNIT PHAC"/>
    <property type="match status" value="1"/>
</dbReference>
<name>A0A098BG67_9NOCA</name>
<evidence type="ECO:0000313" key="2">
    <source>
        <dbReference type="EMBL" id="CDZ87187.1"/>
    </source>
</evidence>
<dbReference type="Pfam" id="PF00561">
    <property type="entry name" value="Abhydrolase_1"/>
    <property type="match status" value="1"/>
</dbReference>
<reference evidence="2 3" key="1">
    <citation type="journal article" date="2014" name="Genome Announc.">
        <title>Draft Genome Sequence of Propane- and Butane-Oxidizing Actinobacterium Rhodococcus ruber IEGM 231.</title>
        <authorList>
            <person name="Ivshina I.B."/>
            <person name="Kuyukina M.S."/>
            <person name="Krivoruchko A.V."/>
            <person name="Barbe V."/>
            <person name="Fischer C."/>
        </authorList>
    </citation>
    <scope>NUCLEOTIDE SEQUENCE [LARGE SCALE GENOMIC DNA]</scope>
</reference>
<accession>A0A098BG67</accession>
<dbReference type="PANTHER" id="PTHR36837:SF2">
    <property type="entry name" value="POLY(3-HYDROXYALKANOATE) POLYMERASE SUBUNIT PHAC"/>
    <property type="match status" value="1"/>
</dbReference>
<dbReference type="Proteomes" id="UP000042997">
    <property type="component" value="Unassembled WGS sequence"/>
</dbReference>
<dbReference type="GO" id="GO:0003824">
    <property type="term" value="F:catalytic activity"/>
    <property type="evidence" value="ECO:0007669"/>
    <property type="project" value="UniProtKB-ARBA"/>
</dbReference>
<evidence type="ECO:0000259" key="1">
    <source>
        <dbReference type="Pfam" id="PF00561"/>
    </source>
</evidence>
<dbReference type="EMBL" id="CCSD01000032">
    <property type="protein sequence ID" value="CDZ87187.1"/>
    <property type="molecule type" value="Genomic_DNA"/>
</dbReference>
<proteinExistence type="predicted"/>
<dbReference type="InterPro" id="IPR029058">
    <property type="entry name" value="AB_hydrolase_fold"/>
</dbReference>
<dbReference type="AlphaFoldDB" id="A0A098BG67"/>
<evidence type="ECO:0000313" key="3">
    <source>
        <dbReference type="Proteomes" id="UP000042997"/>
    </source>
</evidence>
<dbReference type="SUPFAM" id="SSF53474">
    <property type="entry name" value="alpha/beta-Hydrolases"/>
    <property type="match status" value="1"/>
</dbReference>